<reference evidence="10" key="2">
    <citation type="journal article" date="2012" name="PLoS ONE">
        <title>A Deeply Branching Thermophilic Bacterium with an Ancient Acetyl-CoA Pathway Dominates a Subsurface Ecosystem.</title>
        <authorList>
            <person name="Takami H."/>
            <person name="Noguchi H."/>
            <person name="Takaki Y."/>
            <person name="Uchiyama I."/>
            <person name="Toyoda A."/>
            <person name="Nishi S."/>
            <person name="Chee G.-J."/>
            <person name="Arai W."/>
            <person name="Nunoura T."/>
            <person name="Itoh T."/>
            <person name="Hattori M."/>
            <person name="Takai K."/>
        </authorList>
    </citation>
    <scope>NUCLEOTIDE SEQUENCE</scope>
</reference>
<dbReference type="PROSITE" id="PS01054">
    <property type="entry name" value="TRANSALDOLASE_1"/>
    <property type="match status" value="1"/>
</dbReference>
<gene>
    <name evidence="9" type="primary">tal</name>
    <name evidence="10" type="ORF">HGMM_OP3C516</name>
</gene>
<dbReference type="InterPro" id="IPR001585">
    <property type="entry name" value="TAL/FSA"/>
</dbReference>
<keyword evidence="4 9" id="KW-0963">Cytoplasm</keyword>
<keyword evidence="7 9" id="KW-0704">Schiff base</keyword>
<comment type="subcellular location">
    <subcellularLocation>
        <location evidence="1 9">Cytoplasm</location>
    </subcellularLocation>
</comment>
<dbReference type="PANTHER" id="PTHR10683:SF40">
    <property type="entry name" value="FRUCTOSE-6-PHOSPHATE ALDOLASE 1-RELATED"/>
    <property type="match status" value="1"/>
</dbReference>
<dbReference type="InterPro" id="IPR033919">
    <property type="entry name" value="TSA/FSA_arc/bac"/>
</dbReference>
<dbReference type="HAMAP" id="MF_00494">
    <property type="entry name" value="Transaldolase_3b"/>
    <property type="match status" value="1"/>
</dbReference>
<dbReference type="EMBL" id="AP011802">
    <property type="protein sequence ID" value="BAL59361.1"/>
    <property type="molecule type" value="Genomic_DNA"/>
</dbReference>
<dbReference type="Gene3D" id="3.20.20.70">
    <property type="entry name" value="Aldolase class I"/>
    <property type="match status" value="1"/>
</dbReference>
<accession>H5ST75</accession>
<evidence type="ECO:0000256" key="7">
    <source>
        <dbReference type="ARBA" id="ARBA00023270"/>
    </source>
</evidence>
<dbReference type="SUPFAM" id="SSF51569">
    <property type="entry name" value="Aldolase"/>
    <property type="match status" value="1"/>
</dbReference>
<dbReference type="PROSITE" id="PS00958">
    <property type="entry name" value="TRANSALDOLASE_2"/>
    <property type="match status" value="1"/>
</dbReference>
<comment type="similarity">
    <text evidence="3 9">Belongs to the transaldolase family. Type 3B subfamily.</text>
</comment>
<dbReference type="GO" id="GO:0004801">
    <property type="term" value="F:transaldolase activity"/>
    <property type="evidence" value="ECO:0007669"/>
    <property type="project" value="UniProtKB-UniRule"/>
</dbReference>
<dbReference type="InterPro" id="IPR004731">
    <property type="entry name" value="Transaldolase_3B/F6P_aldolase"/>
</dbReference>
<evidence type="ECO:0000256" key="2">
    <source>
        <dbReference type="ARBA" id="ARBA00004857"/>
    </source>
</evidence>
<evidence type="ECO:0000256" key="3">
    <source>
        <dbReference type="ARBA" id="ARBA00005740"/>
    </source>
</evidence>
<comment type="catalytic activity">
    <reaction evidence="8 9">
        <text>D-sedoheptulose 7-phosphate + D-glyceraldehyde 3-phosphate = D-erythrose 4-phosphate + beta-D-fructose 6-phosphate</text>
        <dbReference type="Rhea" id="RHEA:17053"/>
        <dbReference type="ChEBI" id="CHEBI:16897"/>
        <dbReference type="ChEBI" id="CHEBI:57483"/>
        <dbReference type="ChEBI" id="CHEBI:57634"/>
        <dbReference type="ChEBI" id="CHEBI:59776"/>
        <dbReference type="EC" id="2.2.1.2"/>
    </reaction>
</comment>
<feature type="active site" description="Schiff-base intermediate with substrate" evidence="9">
    <location>
        <position position="83"/>
    </location>
</feature>
<evidence type="ECO:0000256" key="8">
    <source>
        <dbReference type="ARBA" id="ARBA00048810"/>
    </source>
</evidence>
<evidence type="ECO:0000313" key="10">
    <source>
        <dbReference type="EMBL" id="BAL59361.1"/>
    </source>
</evidence>
<keyword evidence="6 9" id="KW-0570">Pentose shunt</keyword>
<proteinExistence type="inferred from homology"/>
<dbReference type="NCBIfam" id="TIGR00875">
    <property type="entry name" value="fsa_talC_mipB"/>
    <property type="match status" value="1"/>
</dbReference>
<dbReference type="GO" id="GO:0016832">
    <property type="term" value="F:aldehyde-lyase activity"/>
    <property type="evidence" value="ECO:0007669"/>
    <property type="project" value="InterPro"/>
</dbReference>
<dbReference type="CDD" id="cd00956">
    <property type="entry name" value="Transaldolase_FSA"/>
    <property type="match status" value="1"/>
</dbReference>
<dbReference type="UniPathway" id="UPA00115">
    <property type="reaction ID" value="UER00414"/>
</dbReference>
<dbReference type="InterPro" id="IPR022999">
    <property type="entry name" value="Transaldolase_3B"/>
</dbReference>
<evidence type="ECO:0000256" key="6">
    <source>
        <dbReference type="ARBA" id="ARBA00023126"/>
    </source>
</evidence>
<name>H5ST75_ACEAU</name>
<dbReference type="FunFam" id="3.20.20.70:FF:000018">
    <property type="entry name" value="Probable transaldolase"/>
    <property type="match status" value="1"/>
</dbReference>
<reference evidence="10" key="1">
    <citation type="journal article" date="2005" name="Environ. Microbiol.">
        <title>Genetic and functional properties of uncultivated thermophilic crenarchaeotes from a subsurface gold mine as revealed by analysis of genome fragments.</title>
        <authorList>
            <person name="Nunoura T."/>
            <person name="Hirayama H."/>
            <person name="Takami H."/>
            <person name="Oida H."/>
            <person name="Nishi S."/>
            <person name="Shimamura S."/>
            <person name="Suzuki Y."/>
            <person name="Inagaki F."/>
            <person name="Takai K."/>
            <person name="Nealson K.H."/>
            <person name="Horikoshi K."/>
        </authorList>
    </citation>
    <scope>NUCLEOTIDE SEQUENCE</scope>
</reference>
<comment type="pathway">
    <text evidence="2 9">Carbohydrate degradation; pentose phosphate pathway; D-glyceraldehyde 3-phosphate and beta-D-fructose 6-phosphate from D-ribose 5-phosphate and D-xylulose 5-phosphate (non-oxidative stage): step 2/3.</text>
</comment>
<dbReference type="GO" id="GO:0005975">
    <property type="term" value="P:carbohydrate metabolic process"/>
    <property type="evidence" value="ECO:0007669"/>
    <property type="project" value="InterPro"/>
</dbReference>
<dbReference type="PANTHER" id="PTHR10683">
    <property type="entry name" value="TRANSALDOLASE"/>
    <property type="match status" value="1"/>
</dbReference>
<evidence type="ECO:0000256" key="4">
    <source>
        <dbReference type="ARBA" id="ARBA00022490"/>
    </source>
</evidence>
<sequence length="214" mass="23831">MKFFLDTANVKEIAQAHEMGVLDGVTTNPTLLAKEGRDPVQVLKEICKIVDGPVNAEVISTDCEGMLQEARRWAELDEKIVVKIPMTREGMKAVRRLSEEDIPTNVTLVFSPSQALIAAKTGADYVSPFVGRLDDRSEDGMELVSKIIQIFDNYGFETEVIVASVRHPMHVVEAALIGADIATMPYAVFEKLFEHPLTDVGLAQFLKDWEKLKR</sequence>
<protein>
    <recommendedName>
        <fullName evidence="9">Probable transaldolase</fullName>
        <ecNumber evidence="9">2.2.1.2</ecNumber>
    </recommendedName>
</protein>
<keyword evidence="5 9" id="KW-0808">Transferase</keyword>
<dbReference type="InterPro" id="IPR013785">
    <property type="entry name" value="Aldolase_TIM"/>
</dbReference>
<comment type="function">
    <text evidence="9">Transaldolase is important for the balance of metabolites in the pentose-phosphate pathway.</text>
</comment>
<dbReference type="AlphaFoldDB" id="H5ST75"/>
<evidence type="ECO:0000256" key="9">
    <source>
        <dbReference type="HAMAP-Rule" id="MF_00494"/>
    </source>
</evidence>
<dbReference type="InterPro" id="IPR018225">
    <property type="entry name" value="Transaldolase_AS"/>
</dbReference>
<evidence type="ECO:0000256" key="1">
    <source>
        <dbReference type="ARBA" id="ARBA00004496"/>
    </source>
</evidence>
<organism evidence="10">
    <name type="scientific">Acetithermum autotrophicum</name>
    <dbReference type="NCBI Taxonomy" id="1446466"/>
    <lineage>
        <taxon>Bacteria</taxon>
        <taxon>Candidatus Bipolaricaulota</taxon>
        <taxon>Candidatus Acetithermum</taxon>
    </lineage>
</organism>
<dbReference type="EC" id="2.2.1.2" evidence="9"/>
<dbReference type="Pfam" id="PF00923">
    <property type="entry name" value="TAL_FSA"/>
    <property type="match status" value="1"/>
</dbReference>
<dbReference type="GO" id="GO:0005737">
    <property type="term" value="C:cytoplasm"/>
    <property type="evidence" value="ECO:0007669"/>
    <property type="project" value="UniProtKB-SubCell"/>
</dbReference>
<evidence type="ECO:0000256" key="5">
    <source>
        <dbReference type="ARBA" id="ARBA00022679"/>
    </source>
</evidence>
<dbReference type="GO" id="GO:0006098">
    <property type="term" value="P:pentose-phosphate shunt"/>
    <property type="evidence" value="ECO:0007669"/>
    <property type="project" value="UniProtKB-UniRule"/>
</dbReference>